<accession>A0AAV6VW52</accession>
<gene>
    <name evidence="2" type="ORF">JTE90_000511</name>
</gene>
<evidence type="ECO:0000256" key="1">
    <source>
        <dbReference type="SAM" id="SignalP"/>
    </source>
</evidence>
<keyword evidence="1" id="KW-0732">Signal</keyword>
<evidence type="ECO:0000313" key="3">
    <source>
        <dbReference type="Proteomes" id="UP000827092"/>
    </source>
</evidence>
<dbReference type="Proteomes" id="UP000827092">
    <property type="component" value="Unassembled WGS sequence"/>
</dbReference>
<dbReference type="AlphaFoldDB" id="A0AAV6VW52"/>
<dbReference type="EMBL" id="JAFNEN010000015">
    <property type="protein sequence ID" value="KAG8200428.1"/>
    <property type="molecule type" value="Genomic_DNA"/>
</dbReference>
<reference evidence="2 3" key="1">
    <citation type="journal article" date="2022" name="Nat. Ecol. Evol.">
        <title>A masculinizing supergene underlies an exaggerated male reproductive morph in a spider.</title>
        <authorList>
            <person name="Hendrickx F."/>
            <person name="De Corte Z."/>
            <person name="Sonet G."/>
            <person name="Van Belleghem S.M."/>
            <person name="Kostlbacher S."/>
            <person name="Vangestel C."/>
        </authorList>
    </citation>
    <scope>NUCLEOTIDE SEQUENCE [LARGE SCALE GENOMIC DNA]</scope>
    <source>
        <strain evidence="2">W744_W776</strain>
    </source>
</reference>
<keyword evidence="3" id="KW-1185">Reference proteome</keyword>
<protein>
    <submittedName>
        <fullName evidence="2">Uncharacterized protein</fullName>
    </submittedName>
</protein>
<organism evidence="2 3">
    <name type="scientific">Oedothorax gibbosus</name>
    <dbReference type="NCBI Taxonomy" id="931172"/>
    <lineage>
        <taxon>Eukaryota</taxon>
        <taxon>Metazoa</taxon>
        <taxon>Ecdysozoa</taxon>
        <taxon>Arthropoda</taxon>
        <taxon>Chelicerata</taxon>
        <taxon>Arachnida</taxon>
        <taxon>Araneae</taxon>
        <taxon>Araneomorphae</taxon>
        <taxon>Entelegynae</taxon>
        <taxon>Araneoidea</taxon>
        <taxon>Linyphiidae</taxon>
        <taxon>Erigoninae</taxon>
        <taxon>Oedothorax</taxon>
    </lineage>
</organism>
<feature type="signal peptide" evidence="1">
    <location>
        <begin position="1"/>
        <end position="24"/>
    </location>
</feature>
<sequence>MKTTKIEFFVAFAVLFCLVKAIEGQRPPPKVYAKIKCERRVKNETLLEKCKSCVEQYSLRENPSKSEISKLYSLERYK</sequence>
<proteinExistence type="predicted"/>
<feature type="chain" id="PRO_5043350006" evidence="1">
    <location>
        <begin position="25"/>
        <end position="78"/>
    </location>
</feature>
<comment type="caution">
    <text evidence="2">The sequence shown here is derived from an EMBL/GenBank/DDBJ whole genome shotgun (WGS) entry which is preliminary data.</text>
</comment>
<evidence type="ECO:0000313" key="2">
    <source>
        <dbReference type="EMBL" id="KAG8200428.1"/>
    </source>
</evidence>
<name>A0AAV6VW52_9ARAC</name>